<dbReference type="Pfam" id="PF00294">
    <property type="entry name" value="PfkB"/>
    <property type="match status" value="1"/>
</dbReference>
<dbReference type="SUPFAM" id="SSF53613">
    <property type="entry name" value="Ribokinase-like"/>
    <property type="match status" value="1"/>
</dbReference>
<dbReference type="InterPro" id="IPR002173">
    <property type="entry name" value="Carboh/pur_kinase_PfkB_CS"/>
</dbReference>
<organism evidence="5 6">
    <name type="scientific">Pseudoroseicyclus tamaricis</name>
    <dbReference type="NCBI Taxonomy" id="2705421"/>
    <lineage>
        <taxon>Bacteria</taxon>
        <taxon>Pseudomonadati</taxon>
        <taxon>Pseudomonadota</taxon>
        <taxon>Alphaproteobacteria</taxon>
        <taxon>Rhodobacterales</taxon>
        <taxon>Paracoccaceae</taxon>
        <taxon>Pseudoroseicyclus</taxon>
    </lineage>
</organism>
<comment type="similarity">
    <text evidence="1">Belongs to the carbohydrate kinase PfkB family.</text>
</comment>
<dbReference type="GO" id="GO:0019698">
    <property type="term" value="P:D-galacturonate catabolic process"/>
    <property type="evidence" value="ECO:0007669"/>
    <property type="project" value="TreeGrafter"/>
</dbReference>
<gene>
    <name evidence="5" type="ORF">GZA08_16195</name>
</gene>
<evidence type="ECO:0000259" key="4">
    <source>
        <dbReference type="Pfam" id="PF00294"/>
    </source>
</evidence>
<dbReference type="AlphaFoldDB" id="A0A6B2JLR5"/>
<dbReference type="PROSITE" id="PS00584">
    <property type="entry name" value="PFKB_KINASES_2"/>
    <property type="match status" value="1"/>
</dbReference>
<dbReference type="GO" id="GO:0042840">
    <property type="term" value="P:D-glucuronate catabolic process"/>
    <property type="evidence" value="ECO:0007669"/>
    <property type="project" value="TreeGrafter"/>
</dbReference>
<name>A0A6B2JLR5_9RHOB</name>
<evidence type="ECO:0000256" key="2">
    <source>
        <dbReference type="ARBA" id="ARBA00022679"/>
    </source>
</evidence>
<keyword evidence="2" id="KW-0808">Transferase</keyword>
<evidence type="ECO:0000313" key="6">
    <source>
        <dbReference type="Proteomes" id="UP000474757"/>
    </source>
</evidence>
<proteinExistence type="inferred from homology"/>
<dbReference type="InterPro" id="IPR029056">
    <property type="entry name" value="Ribokinase-like"/>
</dbReference>
<dbReference type="CDD" id="cd01166">
    <property type="entry name" value="KdgK"/>
    <property type="match status" value="1"/>
</dbReference>
<dbReference type="EMBL" id="JAAGAB010000004">
    <property type="protein sequence ID" value="NDV02511.1"/>
    <property type="molecule type" value="Genomic_DNA"/>
</dbReference>
<keyword evidence="6" id="KW-1185">Reference proteome</keyword>
<dbReference type="GO" id="GO:0008673">
    <property type="term" value="F:2-dehydro-3-deoxygluconokinase activity"/>
    <property type="evidence" value="ECO:0007669"/>
    <property type="project" value="TreeGrafter"/>
</dbReference>
<evidence type="ECO:0000313" key="5">
    <source>
        <dbReference type="EMBL" id="NDV02511.1"/>
    </source>
</evidence>
<dbReference type="PANTHER" id="PTHR43085">
    <property type="entry name" value="HEXOKINASE FAMILY MEMBER"/>
    <property type="match status" value="1"/>
</dbReference>
<dbReference type="RefSeq" id="WP_163896283.1">
    <property type="nucleotide sequence ID" value="NZ_JAAFYS010000004.1"/>
</dbReference>
<dbReference type="Gene3D" id="3.40.1190.20">
    <property type="match status" value="1"/>
</dbReference>
<evidence type="ECO:0000256" key="3">
    <source>
        <dbReference type="ARBA" id="ARBA00022777"/>
    </source>
</evidence>
<accession>A0A6B2JLR5</accession>
<sequence length="313" mass="32848">MEGPGIRGNGVARIVSIGECMIELSEAGQGGLWSMGIAGDTLNTAWYLRRLLPEAWRVGYVTRVGEEEFSARILAFLQEAGLEVAHVQRDAERGPGLYAISLKEGERSFTYWRGQSAARRLADDPGKVAEALEGARLAYLSGITLAILEPGRREALLEVLAQSGVPFAFDPNIRPRLWESMDVARDWVHRASRAAAILLPSADDEAAAFGDTSPEATRARYAALGVPEVVVKAGGGPIHWQAEGEEGCAQGHAPVVPVDTTGAGDSFNAGYLAARLQGAAPAAAIAAGHHVAAQVVMARGALTAITPPGAVPA</sequence>
<comment type="caution">
    <text evidence="5">The sequence shown here is derived from an EMBL/GenBank/DDBJ whole genome shotgun (WGS) entry which is preliminary data.</text>
</comment>
<dbReference type="InterPro" id="IPR050306">
    <property type="entry name" value="PfkB_Carbo_kinase"/>
</dbReference>
<protein>
    <submittedName>
        <fullName evidence="5">Sugar kinase</fullName>
    </submittedName>
</protein>
<dbReference type="GO" id="GO:0005829">
    <property type="term" value="C:cytosol"/>
    <property type="evidence" value="ECO:0007669"/>
    <property type="project" value="TreeGrafter"/>
</dbReference>
<dbReference type="GO" id="GO:0006974">
    <property type="term" value="P:DNA damage response"/>
    <property type="evidence" value="ECO:0007669"/>
    <property type="project" value="TreeGrafter"/>
</dbReference>
<evidence type="ECO:0000256" key="1">
    <source>
        <dbReference type="ARBA" id="ARBA00010688"/>
    </source>
</evidence>
<dbReference type="InterPro" id="IPR011611">
    <property type="entry name" value="PfkB_dom"/>
</dbReference>
<feature type="domain" description="Carbohydrate kinase PfkB" evidence="4">
    <location>
        <begin position="13"/>
        <end position="303"/>
    </location>
</feature>
<dbReference type="PANTHER" id="PTHR43085:SF15">
    <property type="entry name" value="2-DEHYDRO-3-DEOXYGLUCONOKINASE"/>
    <property type="match status" value="1"/>
</dbReference>
<dbReference type="Proteomes" id="UP000474757">
    <property type="component" value="Unassembled WGS sequence"/>
</dbReference>
<reference evidence="5 6" key="1">
    <citation type="submission" date="2020-02" db="EMBL/GenBank/DDBJ databases">
        <title>Pseudoroseicyclus tamarix, sp. nov., isolated from offshore sediment of a Tamarix chinensis forest.</title>
        <authorList>
            <person name="Gai Y."/>
        </authorList>
    </citation>
    <scope>NUCLEOTIDE SEQUENCE [LARGE SCALE GENOMIC DNA]</scope>
    <source>
        <strain evidence="5 6">CLL3-39</strain>
    </source>
</reference>
<keyword evidence="3 5" id="KW-0418">Kinase</keyword>